<dbReference type="PANTHER" id="PTHR10218">
    <property type="entry name" value="GTP-BINDING PROTEIN ALPHA SUBUNIT"/>
    <property type="match status" value="1"/>
</dbReference>
<dbReference type="CDD" id="cd00066">
    <property type="entry name" value="G-alpha"/>
    <property type="match status" value="1"/>
</dbReference>
<dbReference type="PRINTS" id="PR00318">
    <property type="entry name" value="GPROTEINA"/>
</dbReference>
<evidence type="ECO:0000256" key="6">
    <source>
        <dbReference type="PIRSR" id="PIRSR601019-2"/>
    </source>
</evidence>
<dbReference type="GO" id="GO:0031683">
    <property type="term" value="F:G-protein beta/gamma-subunit complex binding"/>
    <property type="evidence" value="ECO:0000318"/>
    <property type="project" value="GO_Central"/>
</dbReference>
<dbReference type="InterPro" id="IPR001019">
    <property type="entry name" value="Gprotein_alpha_su"/>
</dbReference>
<dbReference type="SMART" id="SM00275">
    <property type="entry name" value="G_alpha"/>
    <property type="match status" value="1"/>
</dbReference>
<dbReference type="Gramene" id="EFJ34462">
    <property type="protein sequence ID" value="EFJ34462"/>
    <property type="gene ID" value="SELMODRAFT_449915"/>
</dbReference>
<feature type="compositionally biased region" description="Basic and acidic residues" evidence="7">
    <location>
        <begin position="84"/>
        <end position="98"/>
    </location>
</feature>
<dbReference type="InterPro" id="IPR011025">
    <property type="entry name" value="GproteinA_insert"/>
</dbReference>
<protein>
    <submittedName>
        <fullName evidence="8">XLG1, extra-large G protein</fullName>
    </submittedName>
</protein>
<dbReference type="PANTHER" id="PTHR10218:SF334">
    <property type="entry name" value="EXTRA-LARGE GUANINE NUCLEOTIDE-BINDING PROTEIN 3"/>
    <property type="match status" value="1"/>
</dbReference>
<dbReference type="InParanoid" id="D8QZS9"/>
<name>D8QZS9_SELML</name>
<dbReference type="eggNOG" id="KOG0082">
    <property type="taxonomic scope" value="Eukaryota"/>
</dbReference>
<dbReference type="GO" id="GO:0001664">
    <property type="term" value="F:G protein-coupled receptor binding"/>
    <property type="evidence" value="ECO:0000318"/>
    <property type="project" value="GO_Central"/>
</dbReference>
<keyword evidence="2 5" id="KW-0547">Nucleotide-binding</keyword>
<dbReference type="Pfam" id="PF00503">
    <property type="entry name" value="G-alpha"/>
    <property type="match status" value="1"/>
</dbReference>
<dbReference type="HOGENOM" id="CLU_006703_0_1_1"/>
<dbReference type="GO" id="GO:0005834">
    <property type="term" value="C:heterotrimeric G-protein complex"/>
    <property type="evidence" value="ECO:0000318"/>
    <property type="project" value="GO_Central"/>
</dbReference>
<dbReference type="FunCoup" id="D8QZS9">
    <property type="interactions" value="1598"/>
</dbReference>
<evidence type="ECO:0000313" key="9">
    <source>
        <dbReference type="Proteomes" id="UP000001514"/>
    </source>
</evidence>
<feature type="region of interest" description="Disordered" evidence="7">
    <location>
        <begin position="201"/>
        <end position="235"/>
    </location>
</feature>
<dbReference type="GeneID" id="9653913"/>
<dbReference type="Gene3D" id="1.10.400.10">
    <property type="entry name" value="GI Alpha 1, domain 2-like"/>
    <property type="match status" value="1"/>
</dbReference>
<feature type="region of interest" description="Disordered" evidence="7">
    <location>
        <begin position="41"/>
        <end position="152"/>
    </location>
</feature>
<feature type="compositionally biased region" description="Polar residues" evidence="7">
    <location>
        <begin position="117"/>
        <end position="130"/>
    </location>
</feature>
<dbReference type="Gene3D" id="3.40.50.300">
    <property type="entry name" value="P-loop containing nucleotide triphosphate hydrolases"/>
    <property type="match status" value="1"/>
</dbReference>
<dbReference type="InterPro" id="IPR027417">
    <property type="entry name" value="P-loop_NTPase"/>
</dbReference>
<keyword evidence="6" id="KW-0460">Magnesium</keyword>
<dbReference type="SUPFAM" id="SSF52540">
    <property type="entry name" value="P-loop containing nucleoside triphosphate hydrolases"/>
    <property type="match status" value="1"/>
</dbReference>
<evidence type="ECO:0000256" key="7">
    <source>
        <dbReference type="SAM" id="MobiDB-lite"/>
    </source>
</evidence>
<dbReference type="GO" id="GO:0005525">
    <property type="term" value="F:GTP binding"/>
    <property type="evidence" value="ECO:0007669"/>
    <property type="project" value="UniProtKB-KW"/>
</dbReference>
<evidence type="ECO:0000256" key="1">
    <source>
        <dbReference type="ARBA" id="ARBA00022723"/>
    </source>
</evidence>
<gene>
    <name evidence="8" type="primary">XLG1-1</name>
    <name evidence="8" type="ORF">SELMODRAFT_449915</name>
</gene>
<feature type="compositionally biased region" description="Low complexity" evidence="7">
    <location>
        <begin position="59"/>
        <end position="72"/>
    </location>
</feature>
<evidence type="ECO:0000313" key="8">
    <source>
        <dbReference type="EMBL" id="EFJ34462.1"/>
    </source>
</evidence>
<dbReference type="EMBL" id="GL377569">
    <property type="protein sequence ID" value="EFJ34462.1"/>
    <property type="molecule type" value="Genomic_DNA"/>
</dbReference>
<dbReference type="PROSITE" id="PS51882">
    <property type="entry name" value="G_ALPHA"/>
    <property type="match status" value="1"/>
</dbReference>
<feature type="binding site" evidence="5">
    <location>
        <begin position="792"/>
        <end position="795"/>
    </location>
    <ligand>
        <name>GTP</name>
        <dbReference type="ChEBI" id="CHEBI:37565"/>
    </ligand>
</feature>
<dbReference type="OMA" id="FVWQTKA"/>
<dbReference type="FunFam" id="3.40.50.300:FF:000692">
    <property type="entry name" value="Guanine nucleotide-binding protein subunit alpha"/>
    <property type="match status" value="1"/>
</dbReference>
<dbReference type="KEGG" id="smo:SELMODRAFT_449915"/>
<evidence type="ECO:0000256" key="4">
    <source>
        <dbReference type="ARBA" id="ARBA00023224"/>
    </source>
</evidence>
<dbReference type="STRING" id="88036.D8QZS9"/>
<keyword evidence="4" id="KW-0807">Transducer</keyword>
<dbReference type="GO" id="GO:0046872">
    <property type="term" value="F:metal ion binding"/>
    <property type="evidence" value="ECO:0007669"/>
    <property type="project" value="UniProtKB-KW"/>
</dbReference>
<keyword evidence="9" id="KW-1185">Reference proteome</keyword>
<organism evidence="9">
    <name type="scientific">Selaginella moellendorffii</name>
    <name type="common">Spikemoss</name>
    <dbReference type="NCBI Taxonomy" id="88036"/>
    <lineage>
        <taxon>Eukaryota</taxon>
        <taxon>Viridiplantae</taxon>
        <taxon>Streptophyta</taxon>
        <taxon>Embryophyta</taxon>
        <taxon>Tracheophyta</taxon>
        <taxon>Lycopodiopsida</taxon>
        <taxon>Selaginellales</taxon>
        <taxon>Selaginellaceae</taxon>
        <taxon>Selaginella</taxon>
    </lineage>
</organism>
<feature type="region of interest" description="Disordered" evidence="7">
    <location>
        <begin position="1"/>
        <end position="29"/>
    </location>
</feature>
<sequence>MEPQPLDPPDISLENLLRPMLPPGAPIPDYDQLDYSFAIEYSGPVGDHPVPRADPLVGSRDSSSQVDSSSVSKTPRPKPSALHIDTRKRAHLAAEKLISESGSARSPITGLVEKDSSSTTGRSPLSNSGTRGKAASKEKEAGSSSPDSRLAYSGLNSLSRKSSSSEIEELNVQFSAAVSAAASALPSPSALRSVSLSENHNLENSDFHSTPRSISMPERDRADGSSRPGSPSGVTAVEPVVVVTKKRECHRCLKKHMLQEKETCLVCTARYCRNCVLIAMGSMPEGRKCLRCIGLPIHESRRPYLGKPSRLLKSILSPLEIQQIMRTEKDCLANQLRPEQLIVNGRALAAPEMSELLSCSNPPPKLKPGKYWYDKTSGLWGKEGEKPSKIVTAELKVGGNLKPDASLGTTEVYINCRQITKSELKMLKLAGVQCPPSTYLFLSPDGSYMEEGQNNYKGNIWEKASIRVMYSLFSLPTPRGSVRANKPSARELSARYPPAILEHKNVSKLLLLGHEGSGRSTIFKQAKFLYRGGFEQKELERYKEMIQTYIYKYLVILLEGRERFEDEEGDALLKIKCDPPATGETSKNMYSMDTRLKNLADWFLDITADGSLERYFPAATREYAASVEELWRDPAIQATFKRKEELHKLPDVAGEFLERVVELSSNEYEPVDHDILYAEGLTQGSGLAEIEFGLPDREQTSGAMHDTVDYSPTGRYQLIRVGGIGLKEGKKWLGMFEDVRAVVFTVALSEFDQLWIDSDGVARNKLLISKELFQDIVARPCFKGTPFILFLNKYDKFEEKIMKGVPLTTCDWFSDFSPVGVPHSTQAQQAYTYVVHKFKKLVGDRKLYTFQLNALERNLVASAFQYVKHILKHEESKAAGWMALPEDSSYCTDLSSYSLHSARQENGNSWDR</sequence>
<feature type="binding site" evidence="6">
    <location>
        <position position="682"/>
    </location>
    <ligand>
        <name>Mg(2+)</name>
        <dbReference type="ChEBI" id="CHEBI:18420"/>
    </ligand>
</feature>
<dbReference type="Proteomes" id="UP000001514">
    <property type="component" value="Unassembled WGS sequence"/>
</dbReference>
<evidence type="ECO:0000256" key="2">
    <source>
        <dbReference type="ARBA" id="ARBA00022741"/>
    </source>
</evidence>
<feature type="binding site" evidence="6">
    <location>
        <position position="520"/>
    </location>
    <ligand>
        <name>Mg(2+)</name>
        <dbReference type="ChEBI" id="CHEBI:18420"/>
    </ligand>
</feature>
<reference evidence="8 9" key="1">
    <citation type="journal article" date="2011" name="Science">
        <title>The Selaginella genome identifies genetic changes associated with the evolution of vascular plants.</title>
        <authorList>
            <person name="Banks J.A."/>
            <person name="Nishiyama T."/>
            <person name="Hasebe M."/>
            <person name="Bowman J.L."/>
            <person name="Gribskov M."/>
            <person name="dePamphilis C."/>
            <person name="Albert V.A."/>
            <person name="Aono N."/>
            <person name="Aoyama T."/>
            <person name="Ambrose B.A."/>
            <person name="Ashton N.W."/>
            <person name="Axtell M.J."/>
            <person name="Barker E."/>
            <person name="Barker M.S."/>
            <person name="Bennetzen J.L."/>
            <person name="Bonawitz N.D."/>
            <person name="Chapple C."/>
            <person name="Cheng C."/>
            <person name="Correa L.G."/>
            <person name="Dacre M."/>
            <person name="DeBarry J."/>
            <person name="Dreyer I."/>
            <person name="Elias M."/>
            <person name="Engstrom E.M."/>
            <person name="Estelle M."/>
            <person name="Feng L."/>
            <person name="Finet C."/>
            <person name="Floyd S.K."/>
            <person name="Frommer W.B."/>
            <person name="Fujita T."/>
            <person name="Gramzow L."/>
            <person name="Gutensohn M."/>
            <person name="Harholt J."/>
            <person name="Hattori M."/>
            <person name="Heyl A."/>
            <person name="Hirai T."/>
            <person name="Hiwatashi Y."/>
            <person name="Ishikawa M."/>
            <person name="Iwata M."/>
            <person name="Karol K.G."/>
            <person name="Koehler B."/>
            <person name="Kolukisaoglu U."/>
            <person name="Kubo M."/>
            <person name="Kurata T."/>
            <person name="Lalonde S."/>
            <person name="Li K."/>
            <person name="Li Y."/>
            <person name="Litt A."/>
            <person name="Lyons E."/>
            <person name="Manning G."/>
            <person name="Maruyama T."/>
            <person name="Michael T.P."/>
            <person name="Mikami K."/>
            <person name="Miyazaki S."/>
            <person name="Morinaga S."/>
            <person name="Murata T."/>
            <person name="Mueller-Roeber B."/>
            <person name="Nelson D.R."/>
            <person name="Obara M."/>
            <person name="Oguri Y."/>
            <person name="Olmstead R.G."/>
            <person name="Onodera N."/>
            <person name="Petersen B.L."/>
            <person name="Pils B."/>
            <person name="Prigge M."/>
            <person name="Rensing S.A."/>
            <person name="Riano-Pachon D.M."/>
            <person name="Roberts A.W."/>
            <person name="Sato Y."/>
            <person name="Scheller H.V."/>
            <person name="Schulz B."/>
            <person name="Schulz C."/>
            <person name="Shakirov E.V."/>
            <person name="Shibagaki N."/>
            <person name="Shinohara N."/>
            <person name="Shippen D.E."/>
            <person name="Soerensen I."/>
            <person name="Sotooka R."/>
            <person name="Sugimoto N."/>
            <person name="Sugita M."/>
            <person name="Sumikawa N."/>
            <person name="Tanurdzic M."/>
            <person name="Theissen G."/>
            <person name="Ulvskov P."/>
            <person name="Wakazuki S."/>
            <person name="Weng J.K."/>
            <person name="Willats W.W."/>
            <person name="Wipf D."/>
            <person name="Wolf P.G."/>
            <person name="Yang L."/>
            <person name="Zimmer A.D."/>
            <person name="Zhu Q."/>
            <person name="Mitros T."/>
            <person name="Hellsten U."/>
            <person name="Loque D."/>
            <person name="Otillar R."/>
            <person name="Salamov A."/>
            <person name="Schmutz J."/>
            <person name="Shapiro H."/>
            <person name="Lindquist E."/>
            <person name="Lucas S."/>
            <person name="Rokhsar D."/>
            <person name="Grigoriev I.V."/>
        </authorList>
    </citation>
    <scope>NUCLEOTIDE SEQUENCE [LARGE SCALE GENOMIC DNA]</scope>
</reference>
<dbReference type="SUPFAM" id="SSF47895">
    <property type="entry name" value="Transducin (alpha subunit), insertion domain"/>
    <property type="match status" value="1"/>
</dbReference>
<dbReference type="OrthoDB" id="5817230at2759"/>
<feature type="binding site" evidence="5">
    <location>
        <position position="854"/>
    </location>
    <ligand>
        <name>GTP</name>
        <dbReference type="ChEBI" id="CHEBI:37565"/>
    </ligand>
</feature>
<evidence type="ECO:0000256" key="3">
    <source>
        <dbReference type="ARBA" id="ARBA00023134"/>
    </source>
</evidence>
<keyword evidence="3 5" id="KW-0342">GTP-binding</keyword>
<evidence type="ECO:0000256" key="5">
    <source>
        <dbReference type="PIRSR" id="PIRSR601019-1"/>
    </source>
</evidence>
<dbReference type="AlphaFoldDB" id="D8QZS9"/>
<dbReference type="GO" id="GO:0005737">
    <property type="term" value="C:cytoplasm"/>
    <property type="evidence" value="ECO:0000318"/>
    <property type="project" value="GO_Central"/>
</dbReference>
<keyword evidence="1 6" id="KW-0479">Metal-binding</keyword>
<dbReference type="GO" id="GO:0007188">
    <property type="term" value="P:adenylate cyclase-modulating G protein-coupled receptor signaling pathway"/>
    <property type="evidence" value="ECO:0000318"/>
    <property type="project" value="GO_Central"/>
</dbReference>
<feature type="binding site" evidence="5">
    <location>
        <begin position="676"/>
        <end position="682"/>
    </location>
    <ligand>
        <name>GTP</name>
        <dbReference type="ChEBI" id="CHEBI:37565"/>
    </ligand>
</feature>
<dbReference type="GO" id="GO:0003924">
    <property type="term" value="F:GTPase activity"/>
    <property type="evidence" value="ECO:0000318"/>
    <property type="project" value="GO_Central"/>
</dbReference>
<proteinExistence type="predicted"/>
<accession>D8QZS9</accession>